<dbReference type="Pfam" id="PF07669">
    <property type="entry name" value="Eco57I"/>
    <property type="match status" value="1"/>
</dbReference>
<dbReference type="InterPro" id="IPR011639">
    <property type="entry name" value="MethylTrfase_TaqI-like_dom"/>
</dbReference>
<dbReference type="RefSeq" id="WP_186409731.1">
    <property type="nucleotide sequence ID" value="NZ_FLQY01000030.1"/>
</dbReference>
<dbReference type="EMBL" id="FLQY01000030">
    <property type="protein sequence ID" value="SBT04325.1"/>
    <property type="molecule type" value="Genomic_DNA"/>
</dbReference>
<dbReference type="GO" id="GO:0009307">
    <property type="term" value="P:DNA restriction-modification system"/>
    <property type="evidence" value="ECO:0007669"/>
    <property type="project" value="UniProtKB-KW"/>
</dbReference>
<evidence type="ECO:0000256" key="4">
    <source>
        <dbReference type="ARBA" id="ARBA00022691"/>
    </source>
</evidence>
<protein>
    <recommendedName>
        <fullName evidence="1">site-specific DNA-methyltransferase (adenine-specific)</fullName>
        <ecNumber evidence="1">2.1.1.72</ecNumber>
    </recommendedName>
</protein>
<evidence type="ECO:0000256" key="3">
    <source>
        <dbReference type="ARBA" id="ARBA00022679"/>
    </source>
</evidence>
<dbReference type="InterPro" id="IPR029063">
    <property type="entry name" value="SAM-dependent_MTases_sf"/>
</dbReference>
<keyword evidence="3 9" id="KW-0808">Transferase</keyword>
<dbReference type="AlphaFoldDB" id="A0A1A8XGN8"/>
<reference evidence="9 10" key="1">
    <citation type="submission" date="2016-06" db="EMBL/GenBank/DDBJ databases">
        <authorList>
            <person name="Kjaerup R.B."/>
            <person name="Dalgaard T.S."/>
            <person name="Juul-Madsen H.R."/>
        </authorList>
    </citation>
    <scope>NUCLEOTIDE SEQUENCE [LARGE SCALE GENOMIC DNA]</scope>
    <source>
        <strain evidence="9">2</strain>
    </source>
</reference>
<evidence type="ECO:0000256" key="5">
    <source>
        <dbReference type="ARBA" id="ARBA00022747"/>
    </source>
</evidence>
<evidence type="ECO:0000256" key="1">
    <source>
        <dbReference type="ARBA" id="ARBA00011900"/>
    </source>
</evidence>
<comment type="catalytic activity">
    <reaction evidence="7">
        <text>a 2'-deoxyadenosine in DNA + S-adenosyl-L-methionine = an N(6)-methyl-2'-deoxyadenosine in DNA + S-adenosyl-L-homocysteine + H(+)</text>
        <dbReference type="Rhea" id="RHEA:15197"/>
        <dbReference type="Rhea" id="RHEA-COMP:12418"/>
        <dbReference type="Rhea" id="RHEA-COMP:12419"/>
        <dbReference type="ChEBI" id="CHEBI:15378"/>
        <dbReference type="ChEBI" id="CHEBI:57856"/>
        <dbReference type="ChEBI" id="CHEBI:59789"/>
        <dbReference type="ChEBI" id="CHEBI:90615"/>
        <dbReference type="ChEBI" id="CHEBI:90616"/>
        <dbReference type="EC" id="2.1.1.72"/>
    </reaction>
</comment>
<sequence>MPSTVAAPSASEYEVATLGQIFTPPAIVDCMCQLVRNSGRVLEPACGDGAFFRRFPGALGIEVDPRHAPPGTEVMNFFELADDELFATIIGNPPYVRYQDISPGTRRLAGKSVLDKRANLYLFFIEKCLRHLEPGGELIFITPRDLLKATSAVPLNRVLFAEGTITDFIDLGDSRLFDKATPNCAIWRFEQGNRSRLTRYATLGLADGAAGLARLQWSERRFVESGGHLLFAQHDYPLRLSDIAFVKVGAVSGADDLYTSNELGNRDFVCSSTVADGLTRRMIWCEPGDRPVDALLPHKERLIARRIRHFDEFNWWQWGRSYYQSEQARVYVNGKTRRSRPFFAHDCLNYDGSVLAVFPHDKTLDVRLLAEALNSVDWSDLGFVCDGRFLFTQRSLEQSPLPASFRSFLPPGGVTWWDKLKKLI</sequence>
<evidence type="ECO:0000313" key="10">
    <source>
        <dbReference type="Proteomes" id="UP000199600"/>
    </source>
</evidence>
<evidence type="ECO:0000313" key="9">
    <source>
        <dbReference type="EMBL" id="SBT04325.1"/>
    </source>
</evidence>
<keyword evidence="2 9" id="KW-0489">Methyltransferase</keyword>
<keyword evidence="5" id="KW-0680">Restriction system</keyword>
<feature type="domain" description="Type II methyltransferase M.TaqI-like" evidence="8">
    <location>
        <begin position="76"/>
        <end position="177"/>
    </location>
</feature>
<keyword evidence="10" id="KW-1185">Reference proteome</keyword>
<dbReference type="Proteomes" id="UP000199600">
    <property type="component" value="Unassembled WGS sequence"/>
</dbReference>
<dbReference type="PRINTS" id="PR00507">
    <property type="entry name" value="N12N6MTFRASE"/>
</dbReference>
<evidence type="ECO:0000256" key="6">
    <source>
        <dbReference type="ARBA" id="ARBA00023125"/>
    </source>
</evidence>
<dbReference type="GO" id="GO:0003677">
    <property type="term" value="F:DNA binding"/>
    <property type="evidence" value="ECO:0007669"/>
    <property type="project" value="UniProtKB-KW"/>
</dbReference>
<evidence type="ECO:0000256" key="7">
    <source>
        <dbReference type="ARBA" id="ARBA00047942"/>
    </source>
</evidence>
<dbReference type="InterPro" id="IPR002052">
    <property type="entry name" value="DNA_methylase_N6_adenine_CS"/>
</dbReference>
<dbReference type="PANTHER" id="PTHR33841">
    <property type="entry name" value="DNA METHYLTRANSFERASE YEEA-RELATED"/>
    <property type="match status" value="1"/>
</dbReference>
<dbReference type="GO" id="GO:0032259">
    <property type="term" value="P:methylation"/>
    <property type="evidence" value="ECO:0007669"/>
    <property type="project" value="UniProtKB-KW"/>
</dbReference>
<dbReference type="PANTHER" id="PTHR33841:SF6">
    <property type="entry name" value="TYPE II METHYLTRANSFERASE M.HINDII"/>
    <property type="match status" value="1"/>
</dbReference>
<dbReference type="PROSITE" id="PS00092">
    <property type="entry name" value="N6_MTASE"/>
    <property type="match status" value="1"/>
</dbReference>
<gene>
    <name evidence="9" type="ORF">PROAA_1250009</name>
</gene>
<dbReference type="EC" id="2.1.1.72" evidence="1"/>
<accession>A0A1A8XGN8</accession>
<proteinExistence type="predicted"/>
<dbReference type="GO" id="GO:0009007">
    <property type="term" value="F:site-specific DNA-methyltransferase (adenine-specific) activity"/>
    <property type="evidence" value="ECO:0007669"/>
    <property type="project" value="UniProtKB-EC"/>
</dbReference>
<dbReference type="InterPro" id="IPR050953">
    <property type="entry name" value="N4_N6_ade-DNA_methylase"/>
</dbReference>
<dbReference type="SUPFAM" id="SSF53335">
    <property type="entry name" value="S-adenosyl-L-methionine-dependent methyltransferases"/>
    <property type="match status" value="1"/>
</dbReference>
<keyword evidence="4" id="KW-0949">S-adenosyl-L-methionine</keyword>
<dbReference type="Gene3D" id="3.40.50.150">
    <property type="entry name" value="Vaccinia Virus protein VP39"/>
    <property type="match status" value="1"/>
</dbReference>
<name>A0A1A8XGN8_9RHOO</name>
<evidence type="ECO:0000259" key="8">
    <source>
        <dbReference type="Pfam" id="PF07669"/>
    </source>
</evidence>
<evidence type="ECO:0000256" key="2">
    <source>
        <dbReference type="ARBA" id="ARBA00022603"/>
    </source>
</evidence>
<organism evidence="9 10">
    <name type="scientific">Candidatus Propionivibrio aalborgensis</name>
    <dbReference type="NCBI Taxonomy" id="1860101"/>
    <lineage>
        <taxon>Bacteria</taxon>
        <taxon>Pseudomonadati</taxon>
        <taxon>Pseudomonadota</taxon>
        <taxon>Betaproteobacteria</taxon>
        <taxon>Rhodocyclales</taxon>
        <taxon>Rhodocyclaceae</taxon>
        <taxon>Propionivibrio</taxon>
    </lineage>
</organism>
<keyword evidence="6" id="KW-0238">DNA-binding</keyword>